<dbReference type="AlphaFoldDB" id="A0A1E7FXV2"/>
<dbReference type="Gene3D" id="3.40.50.720">
    <property type="entry name" value="NAD(P)-binding Rossmann-like Domain"/>
    <property type="match status" value="1"/>
</dbReference>
<accession>A0A1E7FXV2</accession>
<comment type="similarity">
    <text evidence="1">Belongs to the short-chain dehydrogenases/reductases (SDR) family.</text>
</comment>
<evidence type="ECO:0000313" key="4">
    <source>
        <dbReference type="EMBL" id="OEU22965.1"/>
    </source>
</evidence>
<evidence type="ECO:0000256" key="1">
    <source>
        <dbReference type="ARBA" id="ARBA00006484"/>
    </source>
</evidence>
<dbReference type="PANTHER" id="PTHR43639:SF1">
    <property type="entry name" value="SHORT-CHAIN DEHYDROGENASE_REDUCTASE FAMILY PROTEIN"/>
    <property type="match status" value="1"/>
</dbReference>
<dbReference type="Pfam" id="PF13561">
    <property type="entry name" value="adh_short_C2"/>
    <property type="match status" value="1"/>
</dbReference>
<dbReference type="Proteomes" id="UP000095751">
    <property type="component" value="Unassembled WGS sequence"/>
</dbReference>
<protein>
    <submittedName>
        <fullName evidence="4">Oxidoreductase</fullName>
    </submittedName>
</protein>
<dbReference type="InterPro" id="IPR036291">
    <property type="entry name" value="NAD(P)-bd_dom_sf"/>
</dbReference>
<name>A0A1E7FXV2_9STRA</name>
<dbReference type="PRINTS" id="PR00080">
    <property type="entry name" value="SDRFAMILY"/>
</dbReference>
<dbReference type="PRINTS" id="PR00081">
    <property type="entry name" value="GDHRDH"/>
</dbReference>
<keyword evidence="5" id="KW-1185">Reference proteome</keyword>
<dbReference type="InterPro" id="IPR002347">
    <property type="entry name" value="SDR_fam"/>
</dbReference>
<feature type="domain" description="Ketoreductase" evidence="3">
    <location>
        <begin position="16"/>
        <end position="205"/>
    </location>
</feature>
<dbReference type="PANTHER" id="PTHR43639">
    <property type="entry name" value="OXIDOREDUCTASE, SHORT-CHAIN DEHYDROGENASE/REDUCTASE FAMILY (AFU_ORTHOLOGUE AFUA_5G02870)"/>
    <property type="match status" value="1"/>
</dbReference>
<dbReference type="SMART" id="SM00822">
    <property type="entry name" value="PKS_KR"/>
    <property type="match status" value="1"/>
</dbReference>
<sequence length="264" mass="29190">MIQEQTYTSKSSLKGKVAVVTGSTQGLGEATVRLFKDRGCRGLVISGRNEERGQQLAKELTTTSCTAIFVKADLENLDECRNILCVADETFGSLDILVNAAATTDRGSIWDTTPDDYDRIMNVNTKAPFFLMQDAARIMEREHIEGSIINISSTASYGSMPMIAAYGMSKGALNVATKNFAYSLMWSRIRVNALAIGQMDTPGEDEMQRRLHCNSDSDRRNWKESAERKQPFGRLLNTEEVARCIAFCASEESGMMTGCVIDFD</sequence>
<evidence type="ECO:0000313" key="5">
    <source>
        <dbReference type="Proteomes" id="UP000095751"/>
    </source>
</evidence>
<dbReference type="KEGG" id="fcy:FRACYDRAFT_177754"/>
<dbReference type="NCBIfam" id="NF004847">
    <property type="entry name" value="PRK06198.1"/>
    <property type="match status" value="1"/>
</dbReference>
<dbReference type="InterPro" id="IPR057326">
    <property type="entry name" value="KR_dom"/>
</dbReference>
<dbReference type="SUPFAM" id="SSF51735">
    <property type="entry name" value="NAD(P)-binding Rossmann-fold domains"/>
    <property type="match status" value="1"/>
</dbReference>
<keyword evidence="2" id="KW-0560">Oxidoreductase</keyword>
<dbReference type="OrthoDB" id="1393670at2759"/>
<dbReference type="GO" id="GO:0016491">
    <property type="term" value="F:oxidoreductase activity"/>
    <property type="evidence" value="ECO:0007669"/>
    <property type="project" value="UniProtKB-KW"/>
</dbReference>
<dbReference type="EMBL" id="KV784353">
    <property type="protein sequence ID" value="OEU22965.1"/>
    <property type="molecule type" value="Genomic_DNA"/>
</dbReference>
<proteinExistence type="inferred from homology"/>
<feature type="non-terminal residue" evidence="4">
    <location>
        <position position="264"/>
    </location>
</feature>
<reference evidence="4 5" key="1">
    <citation type="submission" date="2016-09" db="EMBL/GenBank/DDBJ databases">
        <title>Extensive genetic diversity and differential bi-allelic expression allows diatom success in the polar Southern Ocean.</title>
        <authorList>
            <consortium name="DOE Joint Genome Institute"/>
            <person name="Mock T."/>
            <person name="Otillar R.P."/>
            <person name="Strauss J."/>
            <person name="Dupont C."/>
            <person name="Frickenhaus S."/>
            <person name="Maumus F."/>
            <person name="Mcmullan M."/>
            <person name="Sanges R."/>
            <person name="Schmutz J."/>
            <person name="Toseland A."/>
            <person name="Valas R."/>
            <person name="Veluchamy A."/>
            <person name="Ward B.J."/>
            <person name="Allen A."/>
            <person name="Barry K."/>
            <person name="Falciatore A."/>
            <person name="Ferrante M."/>
            <person name="Fortunato A.E."/>
            <person name="Gloeckner G."/>
            <person name="Gruber A."/>
            <person name="Hipkin R."/>
            <person name="Janech M."/>
            <person name="Kroth P."/>
            <person name="Leese F."/>
            <person name="Lindquist E."/>
            <person name="Lyon B.R."/>
            <person name="Martin J."/>
            <person name="Mayer C."/>
            <person name="Parker M."/>
            <person name="Quesneville H."/>
            <person name="Raymond J."/>
            <person name="Uhlig C."/>
            <person name="Valentin K.U."/>
            <person name="Worden A.Z."/>
            <person name="Armbrust E.V."/>
            <person name="Bowler C."/>
            <person name="Green B."/>
            <person name="Moulton V."/>
            <person name="Van Oosterhout C."/>
            <person name="Grigoriev I."/>
        </authorList>
    </citation>
    <scope>NUCLEOTIDE SEQUENCE [LARGE SCALE GENOMIC DNA]</scope>
    <source>
        <strain evidence="4 5">CCMP1102</strain>
    </source>
</reference>
<dbReference type="CDD" id="cd05233">
    <property type="entry name" value="SDR_c"/>
    <property type="match status" value="1"/>
</dbReference>
<organism evidence="4 5">
    <name type="scientific">Fragilariopsis cylindrus CCMP1102</name>
    <dbReference type="NCBI Taxonomy" id="635003"/>
    <lineage>
        <taxon>Eukaryota</taxon>
        <taxon>Sar</taxon>
        <taxon>Stramenopiles</taxon>
        <taxon>Ochrophyta</taxon>
        <taxon>Bacillariophyta</taxon>
        <taxon>Bacillariophyceae</taxon>
        <taxon>Bacillariophycidae</taxon>
        <taxon>Bacillariales</taxon>
        <taxon>Bacillariaceae</taxon>
        <taxon>Fragilariopsis</taxon>
    </lineage>
</organism>
<dbReference type="FunFam" id="3.40.50.720:FF:000084">
    <property type="entry name" value="Short-chain dehydrogenase reductase"/>
    <property type="match status" value="1"/>
</dbReference>
<evidence type="ECO:0000259" key="3">
    <source>
        <dbReference type="SMART" id="SM00822"/>
    </source>
</evidence>
<evidence type="ECO:0000256" key="2">
    <source>
        <dbReference type="ARBA" id="ARBA00023002"/>
    </source>
</evidence>
<gene>
    <name evidence="4" type="ORF">FRACYDRAFT_177754</name>
</gene>
<dbReference type="InParanoid" id="A0A1E7FXV2"/>